<evidence type="ECO:0000313" key="3">
    <source>
        <dbReference type="Proteomes" id="UP000662888"/>
    </source>
</evidence>
<name>A0AA49AA33_9BURK</name>
<feature type="transmembrane region" description="Helical" evidence="1">
    <location>
        <begin position="70"/>
        <end position="91"/>
    </location>
</feature>
<dbReference type="RefSeq" id="WP_206090912.1">
    <property type="nucleotide sequence ID" value="NZ_CP065053.1"/>
</dbReference>
<keyword evidence="3" id="KW-1185">Reference proteome</keyword>
<keyword evidence="1" id="KW-0472">Membrane</keyword>
<dbReference type="Proteomes" id="UP000662888">
    <property type="component" value="Chromosome"/>
</dbReference>
<sequence length="187" mass="21920">MIGYQKSTDELPDQPPPPFTLSAVERDHSLWRYFWPFLTGRMFAWVICLLAVGALAVSGAVLLWASDPRVLPWALVGAMSGGLWMGPYRFLPEKLTITTRRDPTPLIREVAERMLEDFNYIVDNEKSSEAHVHFRHRHSVKNEWIFWSEQDVDLWRYSDNRIELRGPRHILAAVREHLRGNLWKLRN</sequence>
<feature type="transmembrane region" description="Helical" evidence="1">
    <location>
        <begin position="42"/>
        <end position="64"/>
    </location>
</feature>
<reference evidence="2 3" key="1">
    <citation type="submission" date="2020-11" db="EMBL/GenBank/DDBJ databases">
        <authorList>
            <person name="Sun Q."/>
        </authorList>
    </citation>
    <scope>NUCLEOTIDE SEQUENCE [LARGE SCALE GENOMIC DNA]</scope>
    <source>
        <strain evidence="2 3">P8398</strain>
    </source>
</reference>
<proteinExistence type="predicted"/>
<organism evidence="2 3">
    <name type="scientific">Massilia antarctica</name>
    <dbReference type="NCBI Taxonomy" id="2765360"/>
    <lineage>
        <taxon>Bacteria</taxon>
        <taxon>Pseudomonadati</taxon>
        <taxon>Pseudomonadota</taxon>
        <taxon>Betaproteobacteria</taxon>
        <taxon>Burkholderiales</taxon>
        <taxon>Oxalobacteraceae</taxon>
        <taxon>Telluria group</taxon>
        <taxon>Massilia</taxon>
    </lineage>
</organism>
<evidence type="ECO:0000313" key="2">
    <source>
        <dbReference type="EMBL" id="QPI51305.1"/>
    </source>
</evidence>
<accession>A0AA49AA33</accession>
<gene>
    <name evidence="2" type="ORF">IV454_07215</name>
</gene>
<keyword evidence="1" id="KW-1133">Transmembrane helix</keyword>
<evidence type="ECO:0000256" key="1">
    <source>
        <dbReference type="SAM" id="Phobius"/>
    </source>
</evidence>
<keyword evidence="1" id="KW-0812">Transmembrane</keyword>
<evidence type="ECO:0008006" key="4">
    <source>
        <dbReference type="Google" id="ProtNLM"/>
    </source>
</evidence>
<dbReference type="EMBL" id="CP065053">
    <property type="protein sequence ID" value="QPI51305.1"/>
    <property type="molecule type" value="Genomic_DNA"/>
</dbReference>
<protein>
    <recommendedName>
        <fullName evidence="4">DUF2244 domain-containing protein</fullName>
    </recommendedName>
</protein>